<dbReference type="AlphaFoldDB" id="A0A1L3I0W2"/>
<dbReference type="STRING" id="1844006.PhaeoP97_00304"/>
<proteinExistence type="predicted"/>
<accession>A0A1L3I0W2</accession>
<organism evidence="1 2">
    <name type="scientific">Phaeobacter porticola</name>
    <dbReference type="NCBI Taxonomy" id="1844006"/>
    <lineage>
        <taxon>Bacteria</taxon>
        <taxon>Pseudomonadati</taxon>
        <taxon>Pseudomonadota</taxon>
        <taxon>Alphaproteobacteria</taxon>
        <taxon>Rhodobacterales</taxon>
        <taxon>Roseobacteraceae</taxon>
        <taxon>Phaeobacter</taxon>
    </lineage>
</organism>
<evidence type="ECO:0000313" key="2">
    <source>
        <dbReference type="Proteomes" id="UP000183859"/>
    </source>
</evidence>
<sequence>MDRFHRSFVTVIHMFNSFGPVPLLLLVLPLVACDTASPHFRGQALQRITVDGSVFDVRVRGTLAEAVRINPQYAPRLGPIRMRAAHAMELASGCMVSRVLGDQAVLVGQLDCPSGAIKK</sequence>
<name>A0A1L3I0W2_9RHOB</name>
<keyword evidence="2" id="KW-1185">Reference proteome</keyword>
<gene>
    <name evidence="1" type="ORF">PhaeoP97_00304</name>
</gene>
<reference evidence="2" key="1">
    <citation type="submission" date="2016-07" db="EMBL/GenBank/DDBJ databases">
        <title>Phaeobacter portensis sp. nov., a tropodithietic acid producing bacterium isolated from a German harbor.</title>
        <authorList>
            <person name="Freese H.M."/>
            <person name="Bunk B."/>
            <person name="Breider S."/>
            <person name="Brinkhoff T."/>
        </authorList>
    </citation>
    <scope>NUCLEOTIDE SEQUENCE [LARGE SCALE GENOMIC DNA]</scope>
    <source>
        <strain evidence="2">P97</strain>
    </source>
</reference>
<dbReference type="KEGG" id="php:PhaeoP97_00304"/>
<dbReference type="EMBL" id="CP016364">
    <property type="protein sequence ID" value="APG45755.1"/>
    <property type="molecule type" value="Genomic_DNA"/>
</dbReference>
<protein>
    <submittedName>
        <fullName evidence="1">Uncharacterized protein</fullName>
    </submittedName>
</protein>
<evidence type="ECO:0000313" key="1">
    <source>
        <dbReference type="EMBL" id="APG45755.1"/>
    </source>
</evidence>
<dbReference type="Proteomes" id="UP000183859">
    <property type="component" value="Chromosome"/>
</dbReference>